<dbReference type="Gene3D" id="2.40.50.40">
    <property type="match status" value="1"/>
</dbReference>
<evidence type="ECO:0000256" key="17">
    <source>
        <dbReference type="SAM" id="MobiDB-lite"/>
    </source>
</evidence>
<reference evidence="21 22" key="1">
    <citation type="journal article" name="Sci. Rep.">
        <title>Telomere-to-telomere assembled and centromere annotated genomes of the two main subspecies of the button mushroom Agaricus bisporus reveal especially polymorphic chromosome ends.</title>
        <authorList>
            <person name="Sonnenberg A.S.M."/>
            <person name="Sedaghat-Telgerd N."/>
            <person name="Lavrijssen B."/>
            <person name="Ohm R.A."/>
            <person name="Hendrickx P.M."/>
            <person name="Scholtmeijer K."/>
            <person name="Baars J.J.P."/>
            <person name="van Peer A."/>
        </authorList>
    </citation>
    <scope>NUCLEOTIDE SEQUENCE [LARGE SCALE GENOMIC DNA]</scope>
    <source>
        <strain evidence="21 22">H119_p4</strain>
    </source>
</reference>
<dbReference type="Gene3D" id="2.40.70.10">
    <property type="entry name" value="Acid Proteases"/>
    <property type="match status" value="1"/>
</dbReference>
<evidence type="ECO:0000256" key="3">
    <source>
        <dbReference type="ARBA" id="ARBA00022695"/>
    </source>
</evidence>
<dbReference type="GO" id="GO:0006508">
    <property type="term" value="P:proteolysis"/>
    <property type="evidence" value="ECO:0007669"/>
    <property type="project" value="UniProtKB-KW"/>
</dbReference>
<dbReference type="InterPro" id="IPR000477">
    <property type="entry name" value="RT_dom"/>
</dbReference>
<dbReference type="Pfam" id="PF17919">
    <property type="entry name" value="RT_RNaseH_2"/>
    <property type="match status" value="1"/>
</dbReference>
<evidence type="ECO:0000256" key="8">
    <source>
        <dbReference type="ARBA" id="ARBA00022801"/>
    </source>
</evidence>
<organism evidence="21 22">
    <name type="scientific">Agaricus bisporus var. burnettii</name>
    <dbReference type="NCBI Taxonomy" id="192524"/>
    <lineage>
        <taxon>Eukaryota</taxon>
        <taxon>Fungi</taxon>
        <taxon>Dikarya</taxon>
        <taxon>Basidiomycota</taxon>
        <taxon>Agaricomycotina</taxon>
        <taxon>Agaricomycetes</taxon>
        <taxon>Agaricomycetidae</taxon>
        <taxon>Agaricales</taxon>
        <taxon>Agaricineae</taxon>
        <taxon>Agaricaceae</taxon>
        <taxon>Agaricus</taxon>
    </lineage>
</organism>
<accession>A0A8H7F4Q0</accession>
<protein>
    <recommendedName>
        <fullName evidence="23">Reverse transcriptase</fullName>
    </recommendedName>
</protein>
<dbReference type="InterPro" id="IPR050951">
    <property type="entry name" value="Retrovirus_Pol_polyprotein"/>
</dbReference>
<dbReference type="InterPro" id="IPR016197">
    <property type="entry name" value="Chromo-like_dom_sf"/>
</dbReference>
<dbReference type="SUPFAM" id="SSF53098">
    <property type="entry name" value="Ribonuclease H-like"/>
    <property type="match status" value="1"/>
</dbReference>
<dbReference type="GO" id="GO:0015074">
    <property type="term" value="P:DNA integration"/>
    <property type="evidence" value="ECO:0007669"/>
    <property type="project" value="UniProtKB-KW"/>
</dbReference>
<evidence type="ECO:0008006" key="23">
    <source>
        <dbReference type="Google" id="ProtNLM"/>
    </source>
</evidence>
<keyword evidence="12" id="KW-0695">RNA-directed DNA polymerase</keyword>
<gene>
    <name evidence="21" type="ORF">Agabi119p4_5012</name>
</gene>
<dbReference type="Pfam" id="PF17921">
    <property type="entry name" value="Integrase_H2C2"/>
    <property type="match status" value="1"/>
</dbReference>
<dbReference type="GO" id="GO:0003677">
    <property type="term" value="F:DNA binding"/>
    <property type="evidence" value="ECO:0007669"/>
    <property type="project" value="UniProtKB-KW"/>
</dbReference>
<dbReference type="GO" id="GO:0046872">
    <property type="term" value="F:metal ion binding"/>
    <property type="evidence" value="ECO:0007669"/>
    <property type="project" value="UniProtKB-KW"/>
</dbReference>
<evidence type="ECO:0000256" key="16">
    <source>
        <dbReference type="ARBA" id="ARBA00023268"/>
    </source>
</evidence>
<proteinExistence type="predicted"/>
<keyword evidence="5" id="KW-0479">Metal-binding</keyword>
<dbReference type="CDD" id="cd01647">
    <property type="entry name" value="RT_LTR"/>
    <property type="match status" value="1"/>
</dbReference>
<evidence type="ECO:0000259" key="18">
    <source>
        <dbReference type="PROSITE" id="PS50013"/>
    </source>
</evidence>
<sequence>MTRSVKLLYNYRSRIVVVQFVSVFTDNKIPNSSLGERVKTKFTATSSSDDESPSNTGPPQQQISAEPLPVPTSEEREALALAWPLVSRVPQHSTQPTESSTPRRLSVPEINSPHLTPDRPTSPITTSIAQPATVELSALSIINSNLTSPPRTPPTSTMGSQQPTPPVPTNPKIKYPEPKRFHGHREDYPLWRTQCDVYFSANRHLFANEENKTYFMLALMDGGEAAVWVRSFIDQNSPADQFSPPAHKDFLKKLDESFAPPDVRAHALHELSGLRQAGEPIASFNPKFKIAAHKAGITDDRILIDYYEKAIDMPIRIEIRMRVPQPTEFAEWTTLAHQIDDLHRRNMVDFGGHLNPYRNHSYSPSKPRYRSQPTWPNFPAFSSFTAPPAPPPRDPNAMDVDNVYHQQDQVPASEEETDSQSSVEDEDEDNEYVIQAADLNMVMTPKQREWFRNGKCLRCGGNHYARNCPRKQRKSKMLFKKKGNQVNPYRANSQSYRPQSPPKIATATRAVNSISKATVAANILNTFLNVEIGERTEPDSPENYTPSLNFLHIPTPKENNFIFLPLSVFSTTEEKSIPVTALIDSGAQENFVNEIYAQKHALPLRPLKNPIHLRYADGSSNPEATVRNYATLQAVIDQKECHIPALVTQLAAKDIILGIPFLSTQNPDIDWKARTFSWRDNQSTRLAELAHSMVRPADIASMALDYLASQETGELDSDGWREEPTSYHSSPENWDEFELANEINHTFLEINYKASTSTGLAQKDQPKKFQLPTKWRKYAKLFDQRSSDRFPPSRTYDHRIDLKEGFVPKKHKAYRLTQTENDEVKRFLDENLRKGYIRKSDSPMASPLFFVGKKDGKLRPCQDYKYLNDGTIKNAYPLPLISEILDKLQNARYFTKLDIRQGYNNVRIKDGDQWKAAFSTPFGHYKPMVMFFGLTNSPATFQNMMNDIFRDMIDRSLIVVYMDDILAFAPTISELDQITHEVLRRLEKADLYLKGEKCEFEVQRLEYLGYIINPGKIEMDPTKLAGIADWPVPKTTREVRKFLGFANYYRKFIRNYADITRPLNRLLSKNTPFEWNRDTQQAFEDLKQRFMKKPVLSTPDVNKPFEVECDASKYASGAVLSQKDSNGTRHPIMYLSKSFSDAEKRYDIHDRELLAIKRAFEEWRHYLEGARHKVLVRSDHRNLTFWKKPQKINHRQARWYEFLTRFDFAIEHVPGERIPAADALSRRPDHVPTGAPEIEEMILLDDNKFIGEVTILDPGKFLNVIDTQLQTDILQAMTDDGVINDTVQEVIRHKPELIKDNYSLYPTDNGTLLLRDGRVVVPDNVEVKRKVLRSYHDHPTSGHPGEQETYRRVKQVAYWPGMSIFVRNYVKGCAVCQQNKINRHPTNPPLSPIDPPDSIRPFSHIAMDLITDLPPSKNLANEVCDCILSVVDHGLSKGAIFIPTTKTATAQTIANLLITHLFPRYGLPDKIISDRDPRFTAKAIRALFKQLNIGQAMSTAFHPQSDGTTERFNQEIAAYLSIYCSNNPSEWTKHIPLLEFAHNSKTHSDRHKTPYELIMGIAPKGIPSIIETPTVHSSEQRLRELDSARTEAIAAHKLAQERMRQRIKSNFKPFTEGQMVWLDSRNLKLNYPSRKIAPKREGPFKVKKVLSPLTYELELPQKWKIHPIFHATLLAPYHETEVHGPNERSPSPEFIGDEVEHEIEGILRHRIRDDELEYLAKWKGFEHDEDEWMTETALAPHALEVLNDYRKAHRLPPFDKEWTVTSRAIKIRPRDK</sequence>
<dbReference type="InterPro" id="IPR043502">
    <property type="entry name" value="DNA/RNA_pol_sf"/>
</dbReference>
<dbReference type="CDD" id="cd09274">
    <property type="entry name" value="RNase_HI_RT_Ty3"/>
    <property type="match status" value="1"/>
</dbReference>
<feature type="region of interest" description="Disordered" evidence="17">
    <location>
        <begin position="380"/>
        <end position="399"/>
    </location>
</feature>
<keyword evidence="9" id="KW-0460">Magnesium</keyword>
<evidence type="ECO:0000256" key="15">
    <source>
        <dbReference type="ARBA" id="ARBA00023172"/>
    </source>
</evidence>
<feature type="compositionally biased region" description="Polar residues" evidence="17">
    <location>
        <begin position="90"/>
        <end position="103"/>
    </location>
</feature>
<dbReference type="SMART" id="SM00298">
    <property type="entry name" value="CHROMO"/>
    <property type="match status" value="1"/>
</dbReference>
<dbReference type="Pfam" id="PF00078">
    <property type="entry name" value="RVT_1"/>
    <property type="match status" value="1"/>
</dbReference>
<keyword evidence="10" id="KW-0694">RNA-binding</keyword>
<keyword evidence="14" id="KW-0238">DNA-binding</keyword>
<evidence type="ECO:0000256" key="9">
    <source>
        <dbReference type="ARBA" id="ARBA00022842"/>
    </source>
</evidence>
<feature type="region of interest" description="Disordered" evidence="17">
    <location>
        <begin position="408"/>
        <end position="429"/>
    </location>
</feature>
<dbReference type="InterPro" id="IPR001584">
    <property type="entry name" value="Integrase_cat-core"/>
</dbReference>
<dbReference type="InterPro" id="IPR043128">
    <property type="entry name" value="Rev_trsase/Diguanyl_cyclase"/>
</dbReference>
<dbReference type="FunFam" id="3.30.70.270:FF:000020">
    <property type="entry name" value="Transposon Tf2-6 polyprotein-like Protein"/>
    <property type="match status" value="1"/>
</dbReference>
<feature type="region of interest" description="Disordered" evidence="17">
    <location>
        <begin position="87"/>
        <end position="125"/>
    </location>
</feature>
<evidence type="ECO:0000259" key="19">
    <source>
        <dbReference type="PROSITE" id="PS50878"/>
    </source>
</evidence>
<keyword evidence="7" id="KW-0255">Endonuclease</keyword>
<dbReference type="FunFam" id="1.10.340.70:FF:000001">
    <property type="entry name" value="Retrovirus-related Pol polyprotein from transposon gypsy-like Protein"/>
    <property type="match status" value="1"/>
</dbReference>
<dbReference type="Pfam" id="PF13975">
    <property type="entry name" value="gag-asp_proteas"/>
    <property type="match status" value="1"/>
</dbReference>
<dbReference type="GO" id="GO:0006310">
    <property type="term" value="P:DNA recombination"/>
    <property type="evidence" value="ECO:0007669"/>
    <property type="project" value="UniProtKB-KW"/>
</dbReference>
<dbReference type="PROSITE" id="PS50013">
    <property type="entry name" value="CHROMO_2"/>
    <property type="match status" value="1"/>
</dbReference>
<dbReference type="InterPro" id="IPR036397">
    <property type="entry name" value="RNaseH_sf"/>
</dbReference>
<evidence type="ECO:0000256" key="1">
    <source>
        <dbReference type="ARBA" id="ARBA00022670"/>
    </source>
</evidence>
<dbReference type="SUPFAM" id="SSF50630">
    <property type="entry name" value="Acid proteases"/>
    <property type="match status" value="1"/>
</dbReference>
<dbReference type="Gene3D" id="3.30.420.10">
    <property type="entry name" value="Ribonuclease H-like superfamily/Ribonuclease H"/>
    <property type="match status" value="1"/>
</dbReference>
<dbReference type="CDD" id="cd00303">
    <property type="entry name" value="retropepsin_like"/>
    <property type="match status" value="1"/>
</dbReference>
<feature type="region of interest" description="Disordered" evidence="17">
    <location>
        <begin position="42"/>
        <end position="73"/>
    </location>
</feature>
<dbReference type="PROSITE" id="PS50878">
    <property type="entry name" value="RT_POL"/>
    <property type="match status" value="1"/>
</dbReference>
<dbReference type="SUPFAM" id="SSF56672">
    <property type="entry name" value="DNA/RNA polymerases"/>
    <property type="match status" value="1"/>
</dbReference>
<evidence type="ECO:0000313" key="22">
    <source>
        <dbReference type="Proteomes" id="UP000629468"/>
    </source>
</evidence>
<name>A0A8H7F4Q0_AGABI</name>
<evidence type="ECO:0000256" key="13">
    <source>
        <dbReference type="ARBA" id="ARBA00022932"/>
    </source>
</evidence>
<evidence type="ECO:0000256" key="6">
    <source>
        <dbReference type="ARBA" id="ARBA00022750"/>
    </source>
</evidence>
<feature type="region of interest" description="Disordered" evidence="17">
    <location>
        <begin position="144"/>
        <end position="180"/>
    </location>
</feature>
<keyword evidence="8" id="KW-0378">Hydrolase</keyword>
<dbReference type="Gene3D" id="1.10.340.70">
    <property type="match status" value="1"/>
</dbReference>
<dbReference type="Gene3D" id="3.10.10.10">
    <property type="entry name" value="HIV Type 1 Reverse Transcriptase, subunit A, domain 1"/>
    <property type="match status" value="1"/>
</dbReference>
<keyword evidence="6" id="KW-0064">Aspartyl protease</keyword>
<evidence type="ECO:0000256" key="2">
    <source>
        <dbReference type="ARBA" id="ARBA00022679"/>
    </source>
</evidence>
<dbReference type="PROSITE" id="PS50994">
    <property type="entry name" value="INTEGRASE"/>
    <property type="match status" value="1"/>
</dbReference>
<dbReference type="GO" id="GO:0004519">
    <property type="term" value="F:endonuclease activity"/>
    <property type="evidence" value="ECO:0007669"/>
    <property type="project" value="UniProtKB-KW"/>
</dbReference>
<evidence type="ECO:0000256" key="14">
    <source>
        <dbReference type="ARBA" id="ARBA00023125"/>
    </source>
</evidence>
<dbReference type="Pfam" id="PF24626">
    <property type="entry name" value="SH3_Tf2-1"/>
    <property type="match status" value="1"/>
</dbReference>
<keyword evidence="13" id="KW-0239">DNA-directed DNA polymerase</keyword>
<dbReference type="InterPro" id="IPR041577">
    <property type="entry name" value="RT_RNaseH_2"/>
</dbReference>
<dbReference type="GO" id="GO:0003964">
    <property type="term" value="F:RNA-directed DNA polymerase activity"/>
    <property type="evidence" value="ECO:0007669"/>
    <property type="project" value="UniProtKB-KW"/>
</dbReference>
<dbReference type="PANTHER" id="PTHR37984:SF5">
    <property type="entry name" value="PROTEIN NYNRIN-LIKE"/>
    <property type="match status" value="1"/>
</dbReference>
<dbReference type="InterPro" id="IPR056924">
    <property type="entry name" value="SH3_Tf2-1"/>
</dbReference>
<dbReference type="EMBL" id="JABXXO010000006">
    <property type="protein sequence ID" value="KAF7776619.1"/>
    <property type="molecule type" value="Genomic_DNA"/>
</dbReference>
<dbReference type="InterPro" id="IPR012337">
    <property type="entry name" value="RNaseH-like_sf"/>
</dbReference>
<evidence type="ECO:0000256" key="12">
    <source>
        <dbReference type="ARBA" id="ARBA00022918"/>
    </source>
</evidence>
<dbReference type="GO" id="GO:0003723">
    <property type="term" value="F:RNA binding"/>
    <property type="evidence" value="ECO:0007669"/>
    <property type="project" value="UniProtKB-KW"/>
</dbReference>
<evidence type="ECO:0000256" key="10">
    <source>
        <dbReference type="ARBA" id="ARBA00022884"/>
    </source>
</evidence>
<evidence type="ECO:0000259" key="20">
    <source>
        <dbReference type="PROSITE" id="PS50994"/>
    </source>
</evidence>
<dbReference type="SUPFAM" id="SSF54160">
    <property type="entry name" value="Chromo domain-like"/>
    <property type="match status" value="1"/>
</dbReference>
<keyword evidence="4" id="KW-0540">Nuclease</keyword>
<feature type="compositionally biased region" description="Acidic residues" evidence="17">
    <location>
        <begin position="413"/>
        <end position="429"/>
    </location>
</feature>
<comment type="caution">
    <text evidence="21">The sequence shown here is derived from an EMBL/GenBank/DDBJ whole genome shotgun (WGS) entry which is preliminary data.</text>
</comment>
<dbReference type="PROSITE" id="PS00141">
    <property type="entry name" value="ASP_PROTEASE"/>
    <property type="match status" value="1"/>
</dbReference>
<dbReference type="Pfam" id="PF00385">
    <property type="entry name" value="Chromo"/>
    <property type="match status" value="1"/>
</dbReference>
<keyword evidence="1" id="KW-0645">Protease</keyword>
<evidence type="ECO:0000256" key="11">
    <source>
        <dbReference type="ARBA" id="ARBA00022908"/>
    </source>
</evidence>
<keyword evidence="15" id="KW-0233">DNA recombination</keyword>
<dbReference type="GO" id="GO:0005634">
    <property type="term" value="C:nucleus"/>
    <property type="evidence" value="ECO:0007669"/>
    <property type="project" value="UniProtKB-ARBA"/>
</dbReference>
<dbReference type="InterPro" id="IPR023780">
    <property type="entry name" value="Chromo_domain"/>
</dbReference>
<evidence type="ECO:0000313" key="21">
    <source>
        <dbReference type="EMBL" id="KAF7776619.1"/>
    </source>
</evidence>
<feature type="domain" description="Integrase catalytic" evidence="20">
    <location>
        <begin position="1397"/>
        <end position="1562"/>
    </location>
</feature>
<dbReference type="Gene3D" id="3.30.70.270">
    <property type="match status" value="2"/>
</dbReference>
<dbReference type="Proteomes" id="UP000629468">
    <property type="component" value="Unassembled WGS sequence"/>
</dbReference>
<dbReference type="InterPro" id="IPR021109">
    <property type="entry name" value="Peptidase_aspartic_dom_sf"/>
</dbReference>
<evidence type="ECO:0000256" key="7">
    <source>
        <dbReference type="ARBA" id="ARBA00022759"/>
    </source>
</evidence>
<evidence type="ECO:0000256" key="5">
    <source>
        <dbReference type="ARBA" id="ARBA00022723"/>
    </source>
</evidence>
<dbReference type="GO" id="GO:0003887">
    <property type="term" value="F:DNA-directed DNA polymerase activity"/>
    <property type="evidence" value="ECO:0007669"/>
    <property type="project" value="UniProtKB-KW"/>
</dbReference>
<keyword evidence="2" id="KW-0808">Transferase</keyword>
<evidence type="ECO:0000256" key="4">
    <source>
        <dbReference type="ARBA" id="ARBA00022722"/>
    </source>
</evidence>
<dbReference type="GO" id="GO:0004190">
    <property type="term" value="F:aspartic-type endopeptidase activity"/>
    <property type="evidence" value="ECO:0007669"/>
    <property type="project" value="UniProtKB-KW"/>
</dbReference>
<keyword evidence="3" id="KW-0548">Nucleotidyltransferase</keyword>
<dbReference type="InterPro" id="IPR041588">
    <property type="entry name" value="Integrase_H2C2"/>
</dbReference>
<feature type="domain" description="Reverse transcriptase" evidence="19">
    <location>
        <begin position="832"/>
        <end position="1012"/>
    </location>
</feature>
<dbReference type="InterPro" id="IPR000953">
    <property type="entry name" value="Chromo/chromo_shadow_dom"/>
</dbReference>
<dbReference type="PANTHER" id="PTHR37984">
    <property type="entry name" value="PROTEIN CBG26694"/>
    <property type="match status" value="1"/>
</dbReference>
<dbReference type="CDD" id="cd00024">
    <property type="entry name" value="CD_CSD"/>
    <property type="match status" value="1"/>
</dbReference>
<keyword evidence="11" id="KW-0229">DNA integration</keyword>
<keyword evidence="16" id="KW-0511">Multifunctional enzyme</keyword>
<dbReference type="GO" id="GO:0006338">
    <property type="term" value="P:chromatin remodeling"/>
    <property type="evidence" value="ECO:0007669"/>
    <property type="project" value="UniProtKB-ARBA"/>
</dbReference>
<feature type="domain" description="Chromo" evidence="18">
    <location>
        <begin position="1701"/>
        <end position="1761"/>
    </location>
</feature>
<feature type="compositionally biased region" description="Polar residues" evidence="17">
    <location>
        <begin position="42"/>
        <end position="64"/>
    </location>
</feature>
<dbReference type="InterPro" id="IPR001969">
    <property type="entry name" value="Aspartic_peptidase_AS"/>
</dbReference>